<dbReference type="InterPro" id="IPR027165">
    <property type="entry name" value="CND3"/>
</dbReference>
<proteinExistence type="predicted"/>
<dbReference type="SUPFAM" id="SSF48371">
    <property type="entry name" value="ARM repeat"/>
    <property type="match status" value="1"/>
</dbReference>
<dbReference type="GO" id="GO:0000796">
    <property type="term" value="C:condensin complex"/>
    <property type="evidence" value="ECO:0007669"/>
    <property type="project" value="InterPro"/>
</dbReference>
<sequence length="276" mass="31365">MNQTVLAGNLRVETGSGEKRKLSQHLCNSLLPNRKRQKPTDELCIDLFDSGLRSESIETRESVFTRAEQASSKTTVESRTSNCTSDSNCTILCHITPGFTIEKADEELDKPNKTPEDIEFEDTEPIEEFTQHFTKLLVHALVIGDKQPGVDRTLDYCVKFATCIEPGEPDDTSEEIEYTNVFFIGLLEFLIKHSYAPSQAVRFRVCQMIQKLLNELREDATLAEDLFTKIYDCMLERLRDRVAGIRVQAVFALQRLQEPSNKECPVIRGKSPELNI</sequence>
<comment type="caution">
    <text evidence="1">The sequence shown here is derived from an EMBL/GenBank/DDBJ whole genome shotgun (WGS) entry which is preliminary data.</text>
</comment>
<dbReference type="PANTHER" id="PTHR14418:SF5">
    <property type="entry name" value="CONDENSIN COMPLEX SUBUNIT 3"/>
    <property type="match status" value="1"/>
</dbReference>
<name>A0AA88L4Q3_ARTSF</name>
<gene>
    <name evidence="1" type="ORF">QYM36_011459</name>
</gene>
<organism evidence="1 2">
    <name type="scientific">Artemia franciscana</name>
    <name type="common">Brine shrimp</name>
    <name type="synonym">Artemia sanfranciscana</name>
    <dbReference type="NCBI Taxonomy" id="6661"/>
    <lineage>
        <taxon>Eukaryota</taxon>
        <taxon>Metazoa</taxon>
        <taxon>Ecdysozoa</taxon>
        <taxon>Arthropoda</taxon>
        <taxon>Crustacea</taxon>
        <taxon>Branchiopoda</taxon>
        <taxon>Anostraca</taxon>
        <taxon>Artemiidae</taxon>
        <taxon>Artemia</taxon>
    </lineage>
</organism>
<accession>A0AA88L4Q3</accession>
<reference evidence="1" key="1">
    <citation type="submission" date="2023-07" db="EMBL/GenBank/DDBJ databases">
        <title>Chromosome-level genome assembly of Artemia franciscana.</title>
        <authorList>
            <person name="Jo E."/>
        </authorList>
    </citation>
    <scope>NUCLEOTIDE SEQUENCE</scope>
    <source>
        <tissue evidence="1">Whole body</tissue>
    </source>
</reference>
<dbReference type="EMBL" id="JAVRJZ010000015">
    <property type="protein sequence ID" value="KAK2712769.1"/>
    <property type="molecule type" value="Genomic_DNA"/>
</dbReference>
<dbReference type="GO" id="GO:0005737">
    <property type="term" value="C:cytoplasm"/>
    <property type="evidence" value="ECO:0007669"/>
    <property type="project" value="TreeGrafter"/>
</dbReference>
<dbReference type="GO" id="GO:0007076">
    <property type="term" value="P:mitotic chromosome condensation"/>
    <property type="evidence" value="ECO:0007669"/>
    <property type="project" value="InterPro"/>
</dbReference>
<evidence type="ECO:0000313" key="2">
    <source>
        <dbReference type="Proteomes" id="UP001187531"/>
    </source>
</evidence>
<dbReference type="Proteomes" id="UP001187531">
    <property type="component" value="Unassembled WGS sequence"/>
</dbReference>
<evidence type="ECO:0000313" key="1">
    <source>
        <dbReference type="EMBL" id="KAK2712769.1"/>
    </source>
</evidence>
<dbReference type="GO" id="GO:0000793">
    <property type="term" value="C:condensed chromosome"/>
    <property type="evidence" value="ECO:0007669"/>
    <property type="project" value="TreeGrafter"/>
</dbReference>
<dbReference type="PANTHER" id="PTHR14418">
    <property type="entry name" value="CONDENSIN COMPLEX SUBUNIT 3-RELATED"/>
    <property type="match status" value="1"/>
</dbReference>
<dbReference type="InterPro" id="IPR016024">
    <property type="entry name" value="ARM-type_fold"/>
</dbReference>
<protein>
    <submittedName>
        <fullName evidence="1">Uncharacterized protein</fullName>
    </submittedName>
</protein>
<dbReference type="AlphaFoldDB" id="A0AA88L4Q3"/>
<keyword evidence="2" id="KW-1185">Reference proteome</keyword>